<gene>
    <name evidence="5" type="primary">nudC_1</name>
    <name evidence="5" type="ORF">Hgul01_00880</name>
</gene>
<comment type="caution">
    <text evidence="5">The sequence shown here is derived from an EMBL/GenBank/DDBJ whole genome shotgun (WGS) entry which is preliminary data.</text>
</comment>
<dbReference type="PROSITE" id="PS00893">
    <property type="entry name" value="NUDIX_BOX"/>
    <property type="match status" value="1"/>
</dbReference>
<evidence type="ECO:0000256" key="1">
    <source>
        <dbReference type="ARBA" id="ARBA00005582"/>
    </source>
</evidence>
<name>A0ABP9WWY5_9CHLR</name>
<evidence type="ECO:0000256" key="2">
    <source>
        <dbReference type="ARBA" id="ARBA00022801"/>
    </source>
</evidence>
<dbReference type="PROSITE" id="PS51462">
    <property type="entry name" value="NUDIX"/>
    <property type="match status" value="1"/>
</dbReference>
<dbReference type="SUPFAM" id="SSF55811">
    <property type="entry name" value="Nudix"/>
    <property type="match status" value="1"/>
</dbReference>
<evidence type="ECO:0000259" key="4">
    <source>
        <dbReference type="PROSITE" id="PS51462"/>
    </source>
</evidence>
<protein>
    <submittedName>
        <fullName evidence="5">NADH pyrophosphatase</fullName>
    </submittedName>
</protein>
<dbReference type="Proteomes" id="UP001428290">
    <property type="component" value="Unassembled WGS sequence"/>
</dbReference>
<dbReference type="InterPro" id="IPR020084">
    <property type="entry name" value="NUDIX_hydrolase_CS"/>
</dbReference>
<dbReference type="InterPro" id="IPR015797">
    <property type="entry name" value="NUDIX_hydrolase-like_dom_sf"/>
</dbReference>
<comment type="similarity">
    <text evidence="1 3">Belongs to the Nudix hydrolase family.</text>
</comment>
<dbReference type="PRINTS" id="PR00502">
    <property type="entry name" value="NUDIXFAMILY"/>
</dbReference>
<keyword evidence="6" id="KW-1185">Reference proteome</keyword>
<reference evidence="5 6" key="1">
    <citation type="submission" date="2024-02" db="EMBL/GenBank/DDBJ databases">
        <title>Herpetosiphon gulosus NBRC 112829.</title>
        <authorList>
            <person name="Ichikawa N."/>
            <person name="Katano-Makiyama Y."/>
            <person name="Hidaka K."/>
        </authorList>
    </citation>
    <scope>NUCLEOTIDE SEQUENCE [LARGE SCALE GENOMIC DNA]</scope>
    <source>
        <strain evidence="5 6">NBRC 112829</strain>
    </source>
</reference>
<dbReference type="RefSeq" id="WP_345720736.1">
    <property type="nucleotide sequence ID" value="NZ_BAABRU010000003.1"/>
</dbReference>
<dbReference type="PANTHER" id="PTHR43736:SF1">
    <property type="entry name" value="DIHYDRONEOPTERIN TRIPHOSPHATE DIPHOSPHATASE"/>
    <property type="match status" value="1"/>
</dbReference>
<keyword evidence="2 3" id="KW-0378">Hydrolase</keyword>
<proteinExistence type="inferred from homology"/>
<dbReference type="InterPro" id="IPR000086">
    <property type="entry name" value="NUDIX_hydrolase_dom"/>
</dbReference>
<feature type="domain" description="Nudix hydrolase" evidence="4">
    <location>
        <begin position="6"/>
        <end position="139"/>
    </location>
</feature>
<accession>A0ABP9WWY5</accession>
<evidence type="ECO:0000313" key="5">
    <source>
        <dbReference type="EMBL" id="GAA5527098.1"/>
    </source>
</evidence>
<sequence>MSRRYPSQPLIGVAVMVWHNQRVLLVQRAKEPLAGQWSVPGGAIELGETVEAAARREIREECNVEISQPRLITAVDVINRDQANQVQYHYVLLEMQAEWLSGEPQAGDDALAIGWFGVEDLAGLDIHSETRLLVETVAAQRLD</sequence>
<dbReference type="CDD" id="cd04673">
    <property type="entry name" value="NUDIX_ADPRase"/>
    <property type="match status" value="1"/>
</dbReference>
<dbReference type="PANTHER" id="PTHR43736">
    <property type="entry name" value="ADP-RIBOSE PYROPHOSPHATASE"/>
    <property type="match status" value="1"/>
</dbReference>
<organism evidence="5 6">
    <name type="scientific">Herpetosiphon gulosus</name>
    <dbReference type="NCBI Taxonomy" id="1973496"/>
    <lineage>
        <taxon>Bacteria</taxon>
        <taxon>Bacillati</taxon>
        <taxon>Chloroflexota</taxon>
        <taxon>Chloroflexia</taxon>
        <taxon>Herpetosiphonales</taxon>
        <taxon>Herpetosiphonaceae</taxon>
        <taxon>Herpetosiphon</taxon>
    </lineage>
</organism>
<dbReference type="InterPro" id="IPR020476">
    <property type="entry name" value="Nudix_hydrolase"/>
</dbReference>
<evidence type="ECO:0000256" key="3">
    <source>
        <dbReference type="RuleBase" id="RU003476"/>
    </source>
</evidence>
<dbReference type="EMBL" id="BAABRU010000003">
    <property type="protein sequence ID" value="GAA5527098.1"/>
    <property type="molecule type" value="Genomic_DNA"/>
</dbReference>
<dbReference type="Pfam" id="PF00293">
    <property type="entry name" value="NUDIX"/>
    <property type="match status" value="1"/>
</dbReference>
<evidence type="ECO:0000313" key="6">
    <source>
        <dbReference type="Proteomes" id="UP001428290"/>
    </source>
</evidence>
<dbReference type="Gene3D" id="3.90.79.10">
    <property type="entry name" value="Nucleoside Triphosphate Pyrophosphohydrolase"/>
    <property type="match status" value="1"/>
</dbReference>